<dbReference type="InterPro" id="IPR000836">
    <property type="entry name" value="PRTase_dom"/>
</dbReference>
<sequence length="238" mass="27684">MITQTFHCKARQLIIQLIGNRCDLCNRKLSSQSVWCEDCLLLIPNKSRCKRCGAPQVNAESHCGECISYPVLWDRLYCVSDYEAPISDYVKRIKYTRQFWHSRVLAQLLSEKIIDPAPLLLSVPTHWRRLVWRGFNQSHYLAYYLSQGLGIHYLPDVLVRTRHTKMQMELDRSKRLKNLNNAFQINPARLAEMQRYHRVAIVDDVVTTGSTVGEICKLLRQIGVEEIEIYCLCRASRG</sequence>
<name>A0A0B8NJ28_9VIBR</name>
<dbReference type="PANTHER" id="PTHR47505:SF1">
    <property type="entry name" value="DNA UTILIZATION PROTEIN YHGH"/>
    <property type="match status" value="1"/>
</dbReference>
<accession>A0A0B8NJ28</accession>
<dbReference type="AlphaFoldDB" id="A0A0B8NJ28"/>
<evidence type="ECO:0000313" key="4">
    <source>
        <dbReference type="Proteomes" id="UP000031671"/>
    </source>
</evidence>
<evidence type="ECO:0000313" key="3">
    <source>
        <dbReference type="EMBL" id="GAM54695.1"/>
    </source>
</evidence>
<comment type="similarity">
    <text evidence="1">Belongs to the ComF/GntX family.</text>
</comment>
<gene>
    <name evidence="3" type="ORF">JCM19231_3783</name>
</gene>
<dbReference type="Proteomes" id="UP000031671">
    <property type="component" value="Unassembled WGS sequence"/>
</dbReference>
<keyword evidence="4" id="KW-1185">Reference proteome</keyword>
<dbReference type="EMBL" id="BBRZ01000006">
    <property type="protein sequence ID" value="GAM54695.1"/>
    <property type="molecule type" value="Genomic_DNA"/>
</dbReference>
<protein>
    <submittedName>
        <fullName evidence="3">Competence protein F homolog</fullName>
    </submittedName>
</protein>
<organism evidence="3 4">
    <name type="scientific">Vibrio ishigakensis</name>
    <dbReference type="NCBI Taxonomy" id="1481914"/>
    <lineage>
        <taxon>Bacteria</taxon>
        <taxon>Pseudomonadati</taxon>
        <taxon>Pseudomonadota</taxon>
        <taxon>Gammaproteobacteria</taxon>
        <taxon>Vibrionales</taxon>
        <taxon>Vibrionaceae</taxon>
        <taxon>Vibrio</taxon>
    </lineage>
</organism>
<dbReference type="InterPro" id="IPR051910">
    <property type="entry name" value="ComF/GntX_DNA_util-trans"/>
</dbReference>
<proteinExistence type="inferred from homology"/>
<dbReference type="CDD" id="cd06223">
    <property type="entry name" value="PRTases_typeI"/>
    <property type="match status" value="1"/>
</dbReference>
<comment type="caution">
    <text evidence="3">The sequence shown here is derived from an EMBL/GenBank/DDBJ whole genome shotgun (WGS) entry which is preliminary data.</text>
</comment>
<evidence type="ECO:0000256" key="1">
    <source>
        <dbReference type="ARBA" id="ARBA00008007"/>
    </source>
</evidence>
<reference evidence="3 4" key="2">
    <citation type="submission" date="2015-01" db="EMBL/GenBank/DDBJ databases">
        <authorList>
            <consortium name="NBRP consortium"/>
            <person name="Sawabe T."/>
            <person name="Meirelles P."/>
            <person name="Feng G."/>
            <person name="Sayaka M."/>
            <person name="Hattori M."/>
            <person name="Ohkuma M."/>
        </authorList>
    </citation>
    <scope>NUCLEOTIDE SEQUENCE [LARGE SCALE GENOMIC DNA]</scope>
    <source>
        <strain evidence="4">JCM 19231</strain>
    </source>
</reference>
<evidence type="ECO:0000259" key="2">
    <source>
        <dbReference type="Pfam" id="PF00156"/>
    </source>
</evidence>
<dbReference type="Pfam" id="PF00156">
    <property type="entry name" value="Pribosyltran"/>
    <property type="match status" value="1"/>
</dbReference>
<reference evidence="3 4" key="1">
    <citation type="submission" date="2015-01" db="EMBL/GenBank/DDBJ databases">
        <title>Vibrio sp. C1 JCM 19231 whole genome shotgun sequence.</title>
        <authorList>
            <person name="Sawabe T."/>
            <person name="Meirelles P."/>
            <person name="Feng G."/>
            <person name="Sayaka M."/>
            <person name="Hattori M."/>
            <person name="Ohkuma M."/>
        </authorList>
    </citation>
    <scope>NUCLEOTIDE SEQUENCE [LARGE SCALE GENOMIC DNA]</scope>
    <source>
        <strain evidence="4">JCM 19231</strain>
    </source>
</reference>
<dbReference type="SUPFAM" id="SSF53271">
    <property type="entry name" value="PRTase-like"/>
    <property type="match status" value="1"/>
</dbReference>
<dbReference type="InterPro" id="IPR029057">
    <property type="entry name" value="PRTase-like"/>
</dbReference>
<dbReference type="Gene3D" id="3.40.50.2020">
    <property type="match status" value="1"/>
</dbReference>
<feature type="domain" description="Phosphoribosyltransferase" evidence="2">
    <location>
        <begin position="178"/>
        <end position="235"/>
    </location>
</feature>
<dbReference type="PANTHER" id="PTHR47505">
    <property type="entry name" value="DNA UTILIZATION PROTEIN YHGH"/>
    <property type="match status" value="1"/>
</dbReference>